<feature type="chain" id="PRO_5002624034" description="EGF-like domain-containing protein" evidence="12">
    <location>
        <begin position="19"/>
        <end position="537"/>
    </location>
</feature>
<dbReference type="Pfam" id="PF01457">
    <property type="entry name" value="Peptidase_M8"/>
    <property type="match status" value="1"/>
</dbReference>
<keyword evidence="2" id="KW-0645">Protease</keyword>
<keyword evidence="3 10" id="KW-0479">Metal-binding</keyword>
<dbReference type="GO" id="GO:0007155">
    <property type="term" value="P:cell adhesion"/>
    <property type="evidence" value="ECO:0007669"/>
    <property type="project" value="InterPro"/>
</dbReference>
<reference evidence="14 15" key="1">
    <citation type="journal article" date="2006" name="Nature">
        <title>Global trends of whole-genome duplications revealed by the ciliate Paramecium tetraurelia.</title>
        <authorList>
            <consortium name="Genoscope"/>
            <person name="Aury J.-M."/>
            <person name="Jaillon O."/>
            <person name="Duret L."/>
            <person name="Noel B."/>
            <person name="Jubin C."/>
            <person name="Porcel B.M."/>
            <person name="Segurens B."/>
            <person name="Daubin V."/>
            <person name="Anthouard V."/>
            <person name="Aiach N."/>
            <person name="Arnaiz O."/>
            <person name="Billaut A."/>
            <person name="Beisson J."/>
            <person name="Blanc I."/>
            <person name="Bouhouche K."/>
            <person name="Camara F."/>
            <person name="Duharcourt S."/>
            <person name="Guigo R."/>
            <person name="Gogendeau D."/>
            <person name="Katinka M."/>
            <person name="Keller A.-M."/>
            <person name="Kissmehl R."/>
            <person name="Klotz C."/>
            <person name="Koll F."/>
            <person name="Le Moue A."/>
            <person name="Lepere C."/>
            <person name="Malinsky S."/>
            <person name="Nowacki M."/>
            <person name="Nowak J.K."/>
            <person name="Plattner H."/>
            <person name="Poulain J."/>
            <person name="Ruiz F."/>
            <person name="Serrano V."/>
            <person name="Zagulski M."/>
            <person name="Dessen P."/>
            <person name="Betermier M."/>
            <person name="Weissenbach J."/>
            <person name="Scarpelli C."/>
            <person name="Schachter V."/>
            <person name="Sperling L."/>
            <person name="Meyer E."/>
            <person name="Cohen J."/>
            <person name="Wincker P."/>
        </authorList>
    </citation>
    <scope>NUCLEOTIDE SEQUENCE [LARGE SCALE GENOMIC DNA]</scope>
    <source>
        <strain evidence="14 15">Stock d4-2</strain>
    </source>
</reference>
<name>A0DJW2_PARTE</name>
<evidence type="ECO:0000256" key="10">
    <source>
        <dbReference type="PIRSR" id="PIRSR601577-2"/>
    </source>
</evidence>
<feature type="binding site" evidence="10">
    <location>
        <position position="166"/>
    </location>
    <ligand>
        <name>Zn(2+)</name>
        <dbReference type="ChEBI" id="CHEBI:29105"/>
        <note>catalytic</note>
    </ligand>
</feature>
<comment type="cofactor">
    <cofactor evidence="10">
        <name>Zn(2+)</name>
        <dbReference type="ChEBI" id="CHEBI:29105"/>
    </cofactor>
    <text evidence="10">Binds 1 zinc ion per subunit.</text>
</comment>
<dbReference type="Gene3D" id="3.90.132.10">
    <property type="entry name" value="Leishmanolysin , domain 2"/>
    <property type="match status" value="1"/>
</dbReference>
<dbReference type="SUPFAM" id="SSF55486">
    <property type="entry name" value="Metalloproteases ('zincins'), catalytic domain"/>
    <property type="match status" value="1"/>
</dbReference>
<dbReference type="FunFam" id="3.90.132.10:FF:000001">
    <property type="entry name" value="leishmanolysin-like peptidase isoform X2"/>
    <property type="match status" value="1"/>
</dbReference>
<keyword evidence="4" id="KW-0378">Hydrolase</keyword>
<evidence type="ECO:0000256" key="9">
    <source>
        <dbReference type="PIRSR" id="PIRSR601577-1"/>
    </source>
</evidence>
<keyword evidence="7 11" id="KW-1015">Disulfide bond</keyword>
<dbReference type="FunFam" id="2.10.25.10:FF:000001">
    <property type="entry name" value="Tenascin C"/>
    <property type="match status" value="1"/>
</dbReference>
<dbReference type="InterPro" id="IPR000742">
    <property type="entry name" value="EGF"/>
</dbReference>
<dbReference type="Pfam" id="PF18720">
    <property type="entry name" value="EGF_Tenascin"/>
    <property type="match status" value="1"/>
</dbReference>
<dbReference type="Gene3D" id="3.10.170.20">
    <property type="match status" value="1"/>
</dbReference>
<keyword evidence="6 10" id="KW-0482">Metalloprotease</keyword>
<dbReference type="Proteomes" id="UP000000600">
    <property type="component" value="Unassembled WGS sequence"/>
</dbReference>
<comment type="similarity">
    <text evidence="1">Belongs to the peptidase M8 family.</text>
</comment>
<dbReference type="KEGG" id="ptm:GSPATT00017673001"/>
<dbReference type="GO" id="GO:0004222">
    <property type="term" value="F:metalloendopeptidase activity"/>
    <property type="evidence" value="ECO:0007669"/>
    <property type="project" value="InterPro"/>
</dbReference>
<dbReference type="GO" id="GO:0005737">
    <property type="term" value="C:cytoplasm"/>
    <property type="evidence" value="ECO:0000318"/>
    <property type="project" value="GO_Central"/>
</dbReference>
<keyword evidence="12" id="KW-0732">Signal</keyword>
<evidence type="ECO:0000256" key="12">
    <source>
        <dbReference type="SAM" id="SignalP"/>
    </source>
</evidence>
<dbReference type="Gene3D" id="2.10.25.10">
    <property type="entry name" value="Laminin"/>
    <property type="match status" value="1"/>
</dbReference>
<dbReference type="OMA" id="HETIHCL"/>
<dbReference type="PROSITE" id="PS00022">
    <property type="entry name" value="EGF_1"/>
    <property type="match status" value="1"/>
</dbReference>
<dbReference type="AlphaFoldDB" id="A0DJW2"/>
<dbReference type="GO" id="GO:0016020">
    <property type="term" value="C:membrane"/>
    <property type="evidence" value="ECO:0007669"/>
    <property type="project" value="InterPro"/>
</dbReference>
<dbReference type="GO" id="GO:0006508">
    <property type="term" value="P:proteolysis"/>
    <property type="evidence" value="ECO:0007669"/>
    <property type="project" value="UniProtKB-KW"/>
</dbReference>
<dbReference type="InParanoid" id="A0DJW2"/>
<accession>A0DJW2</accession>
<evidence type="ECO:0000256" key="4">
    <source>
        <dbReference type="ARBA" id="ARBA00022801"/>
    </source>
</evidence>
<dbReference type="OrthoDB" id="311195at2759"/>
<keyword evidence="5 10" id="KW-0862">Zinc</keyword>
<feature type="active site" evidence="9">
    <location>
        <position position="163"/>
    </location>
</feature>
<evidence type="ECO:0000256" key="1">
    <source>
        <dbReference type="ARBA" id="ARBA00005860"/>
    </source>
</evidence>
<dbReference type="PANTHER" id="PTHR10942:SF0">
    <property type="entry name" value="LEISHMANOLYSIN-LIKE PEPTIDASE"/>
    <property type="match status" value="1"/>
</dbReference>
<keyword evidence="11" id="KW-0245">EGF-like domain</keyword>
<organism evidence="14 15">
    <name type="scientific">Paramecium tetraurelia</name>
    <dbReference type="NCBI Taxonomy" id="5888"/>
    <lineage>
        <taxon>Eukaryota</taxon>
        <taxon>Sar</taxon>
        <taxon>Alveolata</taxon>
        <taxon>Ciliophora</taxon>
        <taxon>Intramacronucleata</taxon>
        <taxon>Oligohymenophorea</taxon>
        <taxon>Peniculida</taxon>
        <taxon>Parameciidae</taxon>
        <taxon>Paramecium</taxon>
    </lineage>
</organism>
<dbReference type="PANTHER" id="PTHR10942">
    <property type="entry name" value="LEISHMANOLYSIN-LIKE PEPTIDASE"/>
    <property type="match status" value="1"/>
</dbReference>
<sequence length="537" mass="61850">MRTLLYLIFYCSLNFAKAEQQSNLSNQNMTNLQWYPLRIYFQIIKQVEYNDKLVELLKQVSLYFEKTLLVRRNPEKIDVESIASKMALDQLDEEVFKEQTNEFDTLVFVGTKNMTDYKATCDSIHFDSITKRPNVCQLYLKNGLQFATTVFNHQKMLKTLIHETIHCLGLDKNVFQLFYNSSTGEVYKSVVSSNTTTEFLILSRSKEYLKFYFDCGDIQGIQLENQGQEATAGKHFENEIFLNDLMQGTHFDDIMITTLTLMFLQDTGFYQLAEHKTDQIYYGKHQGCDFLQRRCDNHQFTEFCQIENQKGCSFTNSGVGSCEKSKLSGECKNFLVIEDYNCKDPSQMKPGQKIIQHFGDDSICVQGSLSKQKYISNFSCQKFHCDVDNNMIITVGELSVNCSQFDKLYDNAYYGNITCPSNSQTICQNDNYCPNHCNEKGVCVNKECICTNGYSGKDCNIKCDGYRYQGECYEKCPSNLYTYESIKYCVGCPGVCYFVIVRIAKNVVPSITVHYVMITINQYQAFVILHTVISLCQ</sequence>
<dbReference type="EMBL" id="CT868463">
    <property type="protein sequence ID" value="CAK83329.1"/>
    <property type="molecule type" value="Genomic_DNA"/>
</dbReference>
<feature type="disulfide bond" evidence="11">
    <location>
        <begin position="433"/>
        <end position="443"/>
    </location>
</feature>
<dbReference type="GeneID" id="5036511"/>
<dbReference type="InterPro" id="IPR041161">
    <property type="entry name" value="EGF_Tenascin"/>
</dbReference>
<evidence type="ECO:0000313" key="14">
    <source>
        <dbReference type="EMBL" id="CAK83329.1"/>
    </source>
</evidence>
<dbReference type="InterPro" id="IPR001577">
    <property type="entry name" value="Peptidase_M8"/>
</dbReference>
<proteinExistence type="inferred from homology"/>
<dbReference type="HOGENOM" id="CLU_035465_0_0_1"/>
<feature type="domain" description="EGF-like" evidence="13">
    <location>
        <begin position="429"/>
        <end position="460"/>
    </location>
</feature>
<dbReference type="eggNOG" id="KOG2556">
    <property type="taxonomic scope" value="Eukaryota"/>
</dbReference>
<evidence type="ECO:0000256" key="7">
    <source>
        <dbReference type="ARBA" id="ARBA00023157"/>
    </source>
</evidence>
<protein>
    <recommendedName>
        <fullName evidence="13">EGF-like domain-containing protein</fullName>
    </recommendedName>
</protein>
<feature type="binding site" evidence="10">
    <location>
        <position position="162"/>
    </location>
    <ligand>
        <name>Zn(2+)</name>
        <dbReference type="ChEBI" id="CHEBI:29105"/>
        <note>catalytic</note>
    </ligand>
</feature>
<dbReference type="PROSITE" id="PS50026">
    <property type="entry name" value="EGF_3"/>
    <property type="match status" value="1"/>
</dbReference>
<dbReference type="RefSeq" id="XP_001450726.1">
    <property type="nucleotide sequence ID" value="XM_001450689.1"/>
</dbReference>
<gene>
    <name evidence="14" type="ORF">GSPATT00017673001</name>
</gene>
<feature type="signal peptide" evidence="12">
    <location>
        <begin position="1"/>
        <end position="18"/>
    </location>
</feature>
<keyword evidence="15" id="KW-1185">Reference proteome</keyword>
<evidence type="ECO:0000256" key="6">
    <source>
        <dbReference type="ARBA" id="ARBA00023049"/>
    </source>
</evidence>
<evidence type="ECO:0000256" key="2">
    <source>
        <dbReference type="ARBA" id="ARBA00022670"/>
    </source>
</evidence>
<keyword evidence="8" id="KW-0325">Glycoprotein</keyword>
<dbReference type="GO" id="GO:0008233">
    <property type="term" value="F:peptidase activity"/>
    <property type="evidence" value="ECO:0000318"/>
    <property type="project" value="GO_Central"/>
</dbReference>
<evidence type="ECO:0000256" key="5">
    <source>
        <dbReference type="ARBA" id="ARBA00022833"/>
    </source>
</evidence>
<comment type="caution">
    <text evidence="11">Lacks conserved residue(s) required for the propagation of feature annotation.</text>
</comment>
<dbReference type="GO" id="GO:0046872">
    <property type="term" value="F:metal ion binding"/>
    <property type="evidence" value="ECO:0007669"/>
    <property type="project" value="UniProtKB-KW"/>
</dbReference>
<evidence type="ECO:0000256" key="8">
    <source>
        <dbReference type="ARBA" id="ARBA00023180"/>
    </source>
</evidence>
<evidence type="ECO:0000256" key="3">
    <source>
        <dbReference type="ARBA" id="ARBA00022723"/>
    </source>
</evidence>
<feature type="binding site" evidence="10">
    <location>
        <position position="235"/>
    </location>
    <ligand>
        <name>Zn(2+)</name>
        <dbReference type="ChEBI" id="CHEBI:29105"/>
        <note>catalytic</note>
    </ligand>
</feature>
<feature type="disulfide bond" evidence="11">
    <location>
        <begin position="450"/>
        <end position="459"/>
    </location>
</feature>
<evidence type="ECO:0000259" key="13">
    <source>
        <dbReference type="PROSITE" id="PS50026"/>
    </source>
</evidence>
<evidence type="ECO:0000256" key="11">
    <source>
        <dbReference type="PROSITE-ProRule" id="PRU00076"/>
    </source>
</evidence>
<evidence type="ECO:0000313" key="15">
    <source>
        <dbReference type="Proteomes" id="UP000000600"/>
    </source>
</evidence>